<feature type="non-terminal residue" evidence="1">
    <location>
        <position position="1"/>
    </location>
</feature>
<evidence type="ECO:0000313" key="1">
    <source>
        <dbReference type="EMBL" id="CAI9565301.1"/>
    </source>
</evidence>
<keyword evidence="2" id="KW-1185">Reference proteome</keyword>
<comment type="caution">
    <text evidence="1">The sequence shown here is derived from an EMBL/GenBank/DDBJ whole genome shotgun (WGS) entry which is preliminary data.</text>
</comment>
<sequence>GSAVSCHGENRGFITQDSQLYRLRGSRQFSKCRLVCPFPLWFVKFVLGPVAWRFLSDLEGMKSPILGPCFVSIQHMITQVCAGLFVEA</sequence>
<name>A0ABN9CYK8_9NEOB</name>
<evidence type="ECO:0000313" key="2">
    <source>
        <dbReference type="Proteomes" id="UP001162483"/>
    </source>
</evidence>
<dbReference type="Proteomes" id="UP001162483">
    <property type="component" value="Unassembled WGS sequence"/>
</dbReference>
<proteinExistence type="predicted"/>
<accession>A0ABN9CYK8</accession>
<organism evidence="1 2">
    <name type="scientific">Staurois parvus</name>
    <dbReference type="NCBI Taxonomy" id="386267"/>
    <lineage>
        <taxon>Eukaryota</taxon>
        <taxon>Metazoa</taxon>
        <taxon>Chordata</taxon>
        <taxon>Craniata</taxon>
        <taxon>Vertebrata</taxon>
        <taxon>Euteleostomi</taxon>
        <taxon>Amphibia</taxon>
        <taxon>Batrachia</taxon>
        <taxon>Anura</taxon>
        <taxon>Neobatrachia</taxon>
        <taxon>Ranoidea</taxon>
        <taxon>Ranidae</taxon>
        <taxon>Staurois</taxon>
    </lineage>
</organism>
<protein>
    <submittedName>
        <fullName evidence="1">Uncharacterized protein</fullName>
    </submittedName>
</protein>
<dbReference type="EMBL" id="CATNWA010013488">
    <property type="protein sequence ID" value="CAI9565301.1"/>
    <property type="molecule type" value="Genomic_DNA"/>
</dbReference>
<gene>
    <name evidence="1" type="ORF">SPARVUS_LOCUS6048377</name>
</gene>
<reference evidence="1" key="1">
    <citation type="submission" date="2023-05" db="EMBL/GenBank/DDBJ databases">
        <authorList>
            <person name="Stuckert A."/>
        </authorList>
    </citation>
    <scope>NUCLEOTIDE SEQUENCE</scope>
</reference>